<dbReference type="EMBL" id="BK015792">
    <property type="protein sequence ID" value="DAE25096.1"/>
    <property type="molecule type" value="Genomic_DNA"/>
</dbReference>
<organism evidence="1">
    <name type="scientific">Siphoviridae sp. ct4Am4</name>
    <dbReference type="NCBI Taxonomy" id="2826287"/>
    <lineage>
        <taxon>Viruses</taxon>
        <taxon>Duplodnaviria</taxon>
        <taxon>Heunggongvirae</taxon>
        <taxon>Uroviricota</taxon>
        <taxon>Caudoviricetes</taxon>
    </lineage>
</organism>
<evidence type="ECO:0000313" key="1">
    <source>
        <dbReference type="EMBL" id="DAE25096.1"/>
    </source>
</evidence>
<name>A0A8S5R171_9CAUD</name>
<protein>
    <submittedName>
        <fullName evidence="1">Uncharacterized protein</fullName>
    </submittedName>
</protein>
<reference evidence="1" key="1">
    <citation type="journal article" date="2021" name="Proc. Natl. Acad. Sci. U.S.A.">
        <title>A Catalog of Tens of Thousands of Viruses from Human Metagenomes Reveals Hidden Associations with Chronic Diseases.</title>
        <authorList>
            <person name="Tisza M.J."/>
            <person name="Buck C.B."/>
        </authorList>
    </citation>
    <scope>NUCLEOTIDE SEQUENCE</scope>
    <source>
        <strain evidence="1">Ct4Am4</strain>
    </source>
</reference>
<sequence length="80" mass="8922">MDNYVNLAKLFGVSVEYLLGVADKDESEEKTPTATSDGSNKEYQDVFNLLNNWNRQRALDFAKGLLTAQEEAPSGEDSVY</sequence>
<proteinExistence type="predicted"/>
<accession>A0A8S5R171</accession>